<dbReference type="RefSeq" id="WP_019618456.1">
    <property type="nucleotide sequence ID" value="NZ_JBHUNE010000001.1"/>
</dbReference>
<evidence type="ECO:0000313" key="2">
    <source>
        <dbReference type="Proteomes" id="UP001597492"/>
    </source>
</evidence>
<name>A0ABW5UVX8_9MICO</name>
<gene>
    <name evidence="1" type="ORF">ACFSW7_01875</name>
</gene>
<dbReference type="Gene3D" id="1.10.101.10">
    <property type="entry name" value="PGBD-like superfamily/PGBD"/>
    <property type="match status" value="1"/>
</dbReference>
<dbReference type="EMBL" id="JBHUNE010000001">
    <property type="protein sequence ID" value="MFD2757123.1"/>
    <property type="molecule type" value="Genomic_DNA"/>
</dbReference>
<sequence>MAYGYVVEDSALYGELATGGYRWAEPDFATRRSIQAALKKVGRYPKSSPVDGIWGPNTIKGIQTTIKPPRAGYTGPVDGAVGRNTVKYVHEYAYNWKYNVTIGRFIRPLPNNILSNNRAPYAGMKGSHATPLVWAHFLGRLSA</sequence>
<dbReference type="InterPro" id="IPR036366">
    <property type="entry name" value="PGBDSf"/>
</dbReference>
<accession>A0ABW5UVX8</accession>
<organism evidence="1 2">
    <name type="scientific">Gulosibacter faecalis</name>
    <dbReference type="NCBI Taxonomy" id="272240"/>
    <lineage>
        <taxon>Bacteria</taxon>
        <taxon>Bacillati</taxon>
        <taxon>Actinomycetota</taxon>
        <taxon>Actinomycetes</taxon>
        <taxon>Micrococcales</taxon>
        <taxon>Microbacteriaceae</taxon>
        <taxon>Gulosibacter</taxon>
    </lineage>
</organism>
<dbReference type="Proteomes" id="UP001597492">
    <property type="component" value="Unassembled WGS sequence"/>
</dbReference>
<keyword evidence="2" id="KW-1185">Reference proteome</keyword>
<evidence type="ECO:0000313" key="1">
    <source>
        <dbReference type="EMBL" id="MFD2757123.1"/>
    </source>
</evidence>
<reference evidence="2" key="1">
    <citation type="journal article" date="2019" name="Int. J. Syst. Evol. Microbiol.">
        <title>The Global Catalogue of Microorganisms (GCM) 10K type strain sequencing project: providing services to taxonomists for standard genome sequencing and annotation.</title>
        <authorList>
            <consortium name="The Broad Institute Genomics Platform"/>
            <consortium name="The Broad Institute Genome Sequencing Center for Infectious Disease"/>
            <person name="Wu L."/>
            <person name="Ma J."/>
        </authorList>
    </citation>
    <scope>NUCLEOTIDE SEQUENCE [LARGE SCALE GENOMIC DNA]</scope>
    <source>
        <strain evidence="2">TISTR 1514</strain>
    </source>
</reference>
<proteinExistence type="predicted"/>
<evidence type="ECO:0008006" key="3">
    <source>
        <dbReference type="Google" id="ProtNLM"/>
    </source>
</evidence>
<protein>
    <recommendedName>
        <fullName evidence="3">Peptidoglycan binding-like domain-containing protein</fullName>
    </recommendedName>
</protein>
<comment type="caution">
    <text evidence="1">The sequence shown here is derived from an EMBL/GenBank/DDBJ whole genome shotgun (WGS) entry which is preliminary data.</text>
</comment>